<dbReference type="SUPFAM" id="SSF57756">
    <property type="entry name" value="Retrovirus zinc finger-like domains"/>
    <property type="match status" value="1"/>
</dbReference>
<keyword evidence="7" id="KW-0695">RNA-directed DNA polymerase</keyword>
<dbReference type="InterPro" id="IPR001995">
    <property type="entry name" value="Peptidase_A2_cat"/>
</dbReference>
<dbReference type="Pfam" id="PF17917">
    <property type="entry name" value="RT_RNaseH"/>
    <property type="match status" value="1"/>
</dbReference>
<dbReference type="CDD" id="cd00303">
    <property type="entry name" value="retropepsin_like"/>
    <property type="match status" value="1"/>
</dbReference>
<reference evidence="14 15" key="1">
    <citation type="submission" date="2022-01" db="EMBL/GenBank/DDBJ databases">
        <title>A chromosomal length assembly of Cordylochernes scorpioides.</title>
        <authorList>
            <person name="Zeh D."/>
            <person name="Zeh J."/>
        </authorList>
    </citation>
    <scope>NUCLEOTIDE SEQUENCE [LARGE SCALE GENOMIC DNA]</scope>
    <source>
        <strain evidence="14">IN4F17</strain>
        <tissue evidence="14">Whole Body</tissue>
    </source>
</reference>
<dbReference type="CDD" id="cd09274">
    <property type="entry name" value="RNase_HI_RT_Ty3"/>
    <property type="match status" value="1"/>
</dbReference>
<evidence type="ECO:0000259" key="11">
    <source>
        <dbReference type="PROSITE" id="PS50175"/>
    </source>
</evidence>
<keyword evidence="8" id="KW-0479">Metal-binding</keyword>
<dbReference type="InterPro" id="IPR001878">
    <property type="entry name" value="Znf_CCHC"/>
</dbReference>
<dbReference type="InterPro" id="IPR036397">
    <property type="entry name" value="RNaseH_sf"/>
</dbReference>
<evidence type="ECO:0000256" key="4">
    <source>
        <dbReference type="ARBA" id="ARBA00022722"/>
    </source>
</evidence>
<keyword evidence="3" id="KW-0548">Nucleotidyltransferase</keyword>
<dbReference type="InterPro" id="IPR001584">
    <property type="entry name" value="Integrase_cat-core"/>
</dbReference>
<dbReference type="Pfam" id="PF23055">
    <property type="entry name" value="DUF7041"/>
    <property type="match status" value="1"/>
</dbReference>
<keyword evidence="8" id="KW-0863">Zinc-finger</keyword>
<dbReference type="InterPro" id="IPR043502">
    <property type="entry name" value="DNA/RNA_pol_sf"/>
</dbReference>
<dbReference type="InterPro" id="IPR041588">
    <property type="entry name" value="Integrase_H2C2"/>
</dbReference>
<keyword evidence="4" id="KW-0540">Nuclease</keyword>
<dbReference type="InterPro" id="IPR001969">
    <property type="entry name" value="Aspartic_peptidase_AS"/>
</dbReference>
<dbReference type="InterPro" id="IPR050951">
    <property type="entry name" value="Retrovirus_Pol_polyprotein"/>
</dbReference>
<dbReference type="SUPFAM" id="SSF53098">
    <property type="entry name" value="Ribonuclease H-like"/>
    <property type="match status" value="2"/>
</dbReference>
<feature type="region of interest" description="Disordered" evidence="9">
    <location>
        <begin position="2103"/>
        <end position="2141"/>
    </location>
</feature>
<dbReference type="InterPro" id="IPR043128">
    <property type="entry name" value="Rev_trsase/Diguanyl_cyclase"/>
</dbReference>
<evidence type="ECO:0000256" key="9">
    <source>
        <dbReference type="SAM" id="MobiDB-lite"/>
    </source>
</evidence>
<feature type="region of interest" description="Disordered" evidence="9">
    <location>
        <begin position="516"/>
        <end position="538"/>
    </location>
</feature>
<evidence type="ECO:0000259" key="12">
    <source>
        <dbReference type="PROSITE" id="PS50878"/>
    </source>
</evidence>
<feature type="domain" description="Peptidase A2" evidence="11">
    <location>
        <begin position="974"/>
        <end position="989"/>
    </location>
</feature>
<dbReference type="Gene3D" id="3.30.420.10">
    <property type="entry name" value="Ribonuclease H-like superfamily/Ribonuclease H"/>
    <property type="match status" value="2"/>
</dbReference>
<dbReference type="PANTHER" id="PTHR37984">
    <property type="entry name" value="PROTEIN CBG26694"/>
    <property type="match status" value="1"/>
</dbReference>
<dbReference type="PROSITE" id="PS50158">
    <property type="entry name" value="ZF_CCHC"/>
    <property type="match status" value="1"/>
</dbReference>
<dbReference type="Pfam" id="PF00665">
    <property type="entry name" value="rve"/>
    <property type="match status" value="1"/>
</dbReference>
<dbReference type="EMBL" id="CP092867">
    <property type="protein sequence ID" value="UYV67913.1"/>
    <property type="molecule type" value="Genomic_DNA"/>
</dbReference>
<dbReference type="InterPro" id="IPR005162">
    <property type="entry name" value="Retrotrans_gag_dom"/>
</dbReference>
<dbReference type="Pfam" id="PF22938">
    <property type="entry name" value="Integrase_p58_C"/>
    <property type="match status" value="1"/>
</dbReference>
<gene>
    <name evidence="14" type="ORF">LAZ67_5002477</name>
</gene>
<dbReference type="PROSITE" id="PS00141">
    <property type="entry name" value="ASP_PROTEASE"/>
    <property type="match status" value="1"/>
</dbReference>
<evidence type="ECO:0000256" key="8">
    <source>
        <dbReference type="PROSITE-ProRule" id="PRU00047"/>
    </source>
</evidence>
<evidence type="ECO:0000259" key="13">
    <source>
        <dbReference type="PROSITE" id="PS50994"/>
    </source>
</evidence>
<dbReference type="InterPro" id="IPR000477">
    <property type="entry name" value="RT_dom"/>
</dbReference>
<dbReference type="CDD" id="cd01647">
    <property type="entry name" value="RT_LTR"/>
    <property type="match status" value="1"/>
</dbReference>
<evidence type="ECO:0000256" key="2">
    <source>
        <dbReference type="ARBA" id="ARBA00022679"/>
    </source>
</evidence>
<accession>A0ABY6KH42</accession>
<dbReference type="Pfam" id="PF00078">
    <property type="entry name" value="RVT_1"/>
    <property type="match status" value="1"/>
</dbReference>
<keyword evidence="2" id="KW-0808">Transferase</keyword>
<feature type="region of interest" description="Disordered" evidence="9">
    <location>
        <begin position="941"/>
        <end position="968"/>
    </location>
</feature>
<protein>
    <recommendedName>
        <fullName evidence="1">RNA-directed DNA polymerase</fullName>
        <ecNumber evidence="1">2.7.7.49</ecNumber>
    </recommendedName>
</protein>
<evidence type="ECO:0000256" key="6">
    <source>
        <dbReference type="ARBA" id="ARBA00022801"/>
    </source>
</evidence>
<dbReference type="Pfam" id="PF13975">
    <property type="entry name" value="gag-asp_proteas"/>
    <property type="match status" value="1"/>
</dbReference>
<evidence type="ECO:0000313" key="15">
    <source>
        <dbReference type="Proteomes" id="UP001235939"/>
    </source>
</evidence>
<feature type="domain" description="Integrase catalytic" evidence="13">
    <location>
        <begin position="248"/>
        <end position="408"/>
    </location>
</feature>
<feature type="non-terminal residue" evidence="14">
    <location>
        <position position="2141"/>
    </location>
</feature>
<dbReference type="Gene3D" id="3.10.10.10">
    <property type="entry name" value="HIV Type 1 Reverse Transcriptase, subunit A, domain 1"/>
    <property type="match status" value="1"/>
</dbReference>
<proteinExistence type="predicted"/>
<feature type="domain" description="CCHC-type" evidence="10">
    <location>
        <begin position="887"/>
        <end position="902"/>
    </location>
</feature>
<dbReference type="Pfam" id="PF17921">
    <property type="entry name" value="Integrase_H2C2"/>
    <property type="match status" value="1"/>
</dbReference>
<evidence type="ECO:0000313" key="14">
    <source>
        <dbReference type="EMBL" id="UYV67913.1"/>
    </source>
</evidence>
<evidence type="ECO:0000256" key="7">
    <source>
        <dbReference type="ARBA" id="ARBA00022918"/>
    </source>
</evidence>
<dbReference type="Gene3D" id="2.40.70.10">
    <property type="entry name" value="Acid Proteases"/>
    <property type="match status" value="1"/>
</dbReference>
<dbReference type="SUPFAM" id="SSF56672">
    <property type="entry name" value="DNA/RNA polymerases"/>
    <property type="match status" value="1"/>
</dbReference>
<keyword evidence="8" id="KW-0862">Zinc</keyword>
<keyword evidence="5" id="KW-0255">Endonuclease</keyword>
<dbReference type="InterPro" id="IPR036875">
    <property type="entry name" value="Znf_CCHC_sf"/>
</dbReference>
<dbReference type="SUPFAM" id="SSF50630">
    <property type="entry name" value="Acid proteases"/>
    <property type="match status" value="1"/>
</dbReference>
<evidence type="ECO:0000256" key="1">
    <source>
        <dbReference type="ARBA" id="ARBA00012493"/>
    </source>
</evidence>
<dbReference type="Proteomes" id="UP001235939">
    <property type="component" value="Chromosome 05"/>
</dbReference>
<dbReference type="InterPro" id="IPR054465">
    <property type="entry name" value="Integrase_p58-like_C"/>
</dbReference>
<dbReference type="InterPro" id="IPR021109">
    <property type="entry name" value="Peptidase_aspartic_dom_sf"/>
</dbReference>
<dbReference type="PROSITE" id="PS50878">
    <property type="entry name" value="RT_POL"/>
    <property type="match status" value="1"/>
</dbReference>
<dbReference type="EC" id="2.7.7.49" evidence="1"/>
<keyword evidence="6" id="KW-0378">Hydrolase</keyword>
<dbReference type="Pfam" id="PF03732">
    <property type="entry name" value="Retrotrans_gag"/>
    <property type="match status" value="1"/>
</dbReference>
<sequence length="2141" mass="245829">MDTEKKPSDTLEKCKVSVKIPPFWVEKPEIWFFQVEAQFKIGGIIQEDTKFNYFISQLEPKYIENIWDIINSKSDNKYSECKSRLLELFRESEGLRIKKLISGIELGDMKPSQLLQKLISLATPDISDNLIKTLWLDKLPTYITLPEFAAEVTGWIKGERHMPFAVPMIWREPKDHSSDCYFCLTKTTGITSKSRHTVEYPDLPSAMRPVPHSDILPVPQPPENVIFSDDDSDRREQQWDDTNFEAGVLSEPHLLTQGDLNNLNGNIYCLTCIDRYTSWMEVVPLPDMKSETVARAFFENWIVRFGAPHTVISDQGKQFTSQLLKDLTTLCGIKLRHSTAYHPQCNGKIERLHRTIKTAIRAHNNIKWTETLPTVILGLRAVLSTKIITILCLKWYMAKPSDCLPNSLMILNITCMRKNLFKSFKSKWNCFKPLNEKHHSKTKVFVHKDIKTCSHVFIRTDRVKKPLEPPYEGPFPVLDRTDKYFTLKVKGRNVTISIDRLRPAYLLADSDNLTSEHPTATRPIVSGALPSTSSQQNPDPPYVENFYATFLVEIPGKSKTALRRSFRLQGLQPQYGFEDLPSSTRMVKTEASGTPEVFGTNAGSQSYACHIPRNPPTFSGESAQDPQRWIKMFERVAKYNKWDETQSLANVVFYLEGKAAQWFDNNEDIIDSWTQFKTNLCEVFGKKEELTRRAEMTLKTRAQKPGETTESYIQEILSLCSRVNPEMEEEEKVGHLMKGIAEDFYQTLIVKDPTTVDELVKFCRQLENMKQRRIKRTRYERLPNVTPISSDFEEDLALRIRRIVQEELQKFMPKMTEVEPFGTSDVNSLEAIVKEEVQQVLAPITRRNIQSQRRRMFVPIFRREDDYTPYAPRTSDQWRTADNQPICFHCGKPGHVLRYCRERRRTFEEARSRRTLPSADNATPQRPYDLIDDFPTLPRPGGFGRSASPYPGRGRMPRRRSQSPGAGNINGLETTILIDSGADYSVVSEKFRRLLRTPFFVESGPVVKVANGKLVKTLGKCSLKVHINDLTTTFEFIVIPDCSHDIILGWDFFKATRAVIDCGHQELYLEETLTINDDQINLDVYSADNYVIPPKSSCKISVVGTPLQENRDVLICPNWELSIRKEFIIPSLLTTFQQGKADLWIANGTSKPLMIPSPMALGTMSDVDVGSICSLKCDELIQEEEMWTTKLDQKIEAMIDSNLTEDQQNKMMNVLKKFSNVFDFSGKSQPAQSKIKHKIDTGDHAPTKQRPYRVSGMERKIIQQEVDRMMKQDIIQFSESPWSSPVVLVKKKNGSWRFCVDYRRLNKITKKDVYPLPRVDDALDNLSGARYYSSMDLRTGYWQIEVDEHDREKTAFITPDGLYEFRVMPFGLCNAPATFERMMDTVLKGLKWNICLCYLDDIVVYGPSFEEHIKRLEVVLECLQQAGLNVNNEECLFGSRQLKILGHVVNENGIHPDPEKVEAILKFPSPKSIPDVRSFLGLCSYYRRFVENFSCKAKPLNDLLKNDAKFCWNKEQENAFEILKEALASEPVLGHFIEDAETHIVAPGCGLADSSGMILSCAGGYGIEAVLIQIQGGAERPIAYASRTLTKAEKNYSTTEKELLAVVWATSKFRPYLFGRNFTVVTDHHSLCWLAGLKDPSGRLARWALRLQEFDITVVYKSGRKHKDADCLSRNPVPEEHEDFPNIISVIDIRAEQSRDPNLAKIIDKIEQTGPFKGFEVVDGVLYKRNYEPYGRQRLLVLPKQMRLEILKNLHDAPTAGHLGFAKTYDRARKRFFWGGMYKTIRQYIAHCRECQRRKSVPQRPPGQLMPIPPADFPFQKIGMDLLGRFPVTNRGNKWIIVCTEYMTRFATTKAIPDAGAMEIAKFIVEEIILRHGAPQQIITDRGTNFMSQIIKQINNLSGINHLKTTAYHPQTNGLTERLNKTLTDMSMYVDVEQKNWDEVLPFVTFAYNTAKQETTGFSPFFLVHGREAETTLDSLLPYHDNDDVGDYVQHLITTAEEARHLAQLHLYRGQEKYRKYYDRKHRPVDYNVGDLVWLFIPVRQVGLSEKLIKKYFGPYRITRKLSPVNYEIEAISDSPKRRKTRDTVHVLRMKPYLDPLLQEEISGSTPNKEPVLKQRFSDPEPISGPVTRSRARRMQI</sequence>
<dbReference type="Gene3D" id="3.30.70.270">
    <property type="match status" value="2"/>
</dbReference>
<dbReference type="InterPro" id="IPR041373">
    <property type="entry name" value="RT_RNaseH"/>
</dbReference>
<dbReference type="InterPro" id="IPR012337">
    <property type="entry name" value="RNaseH-like_sf"/>
</dbReference>
<dbReference type="PROSITE" id="PS50175">
    <property type="entry name" value="ASP_PROT_RETROV"/>
    <property type="match status" value="1"/>
</dbReference>
<dbReference type="SMART" id="SM00343">
    <property type="entry name" value="ZnF_C2HC"/>
    <property type="match status" value="1"/>
</dbReference>
<evidence type="ECO:0000256" key="5">
    <source>
        <dbReference type="ARBA" id="ARBA00022759"/>
    </source>
</evidence>
<dbReference type="Gene3D" id="1.10.340.70">
    <property type="match status" value="1"/>
</dbReference>
<name>A0ABY6KH42_9ARAC</name>
<evidence type="ECO:0000259" key="10">
    <source>
        <dbReference type="PROSITE" id="PS50158"/>
    </source>
</evidence>
<evidence type="ECO:0000256" key="3">
    <source>
        <dbReference type="ARBA" id="ARBA00022695"/>
    </source>
</evidence>
<keyword evidence="15" id="KW-1185">Reference proteome</keyword>
<dbReference type="InterPro" id="IPR055469">
    <property type="entry name" value="DUF7041"/>
</dbReference>
<dbReference type="PANTHER" id="PTHR37984:SF5">
    <property type="entry name" value="PROTEIN NYNRIN-LIKE"/>
    <property type="match status" value="1"/>
</dbReference>
<dbReference type="Gene3D" id="3.10.20.370">
    <property type="match status" value="1"/>
</dbReference>
<organism evidence="14 15">
    <name type="scientific">Cordylochernes scorpioides</name>
    <dbReference type="NCBI Taxonomy" id="51811"/>
    <lineage>
        <taxon>Eukaryota</taxon>
        <taxon>Metazoa</taxon>
        <taxon>Ecdysozoa</taxon>
        <taxon>Arthropoda</taxon>
        <taxon>Chelicerata</taxon>
        <taxon>Arachnida</taxon>
        <taxon>Pseudoscorpiones</taxon>
        <taxon>Cheliferoidea</taxon>
        <taxon>Chernetidae</taxon>
        <taxon>Cordylochernes</taxon>
    </lineage>
</organism>
<feature type="domain" description="Reverse transcriptase" evidence="12">
    <location>
        <begin position="1270"/>
        <end position="1449"/>
    </location>
</feature>
<dbReference type="PROSITE" id="PS50994">
    <property type="entry name" value="INTEGRASE"/>
    <property type="match status" value="2"/>
</dbReference>
<feature type="domain" description="Integrase catalytic" evidence="13">
    <location>
        <begin position="1814"/>
        <end position="1972"/>
    </location>
</feature>